<feature type="domain" description="ABC transporter" evidence="6">
    <location>
        <begin position="2"/>
        <end position="234"/>
    </location>
</feature>
<dbReference type="SMART" id="SM00382">
    <property type="entry name" value="AAA"/>
    <property type="match status" value="1"/>
</dbReference>
<dbReference type="EMBL" id="PGTN01000076">
    <property type="protein sequence ID" value="PJF46982.1"/>
    <property type="molecule type" value="Genomic_DNA"/>
</dbReference>
<dbReference type="AlphaFoldDB" id="A0A2M8QB04"/>
<dbReference type="GO" id="GO:0005524">
    <property type="term" value="F:ATP binding"/>
    <property type="evidence" value="ECO:0007669"/>
    <property type="project" value="UniProtKB-KW"/>
</dbReference>
<dbReference type="PIRSF" id="PIRSF039137">
    <property type="entry name" value="ABC_branched_ATPase"/>
    <property type="match status" value="1"/>
</dbReference>
<evidence type="ECO:0000256" key="4">
    <source>
        <dbReference type="ARBA" id="ARBA00022840"/>
    </source>
</evidence>
<dbReference type="SUPFAM" id="SSF52540">
    <property type="entry name" value="P-loop containing nucleoside triphosphate hydrolases"/>
    <property type="match status" value="1"/>
</dbReference>
<gene>
    <name evidence="7" type="ORF">CUN48_10970</name>
</gene>
<evidence type="ECO:0000313" key="8">
    <source>
        <dbReference type="Proteomes" id="UP000230790"/>
    </source>
</evidence>
<dbReference type="InterPro" id="IPR003593">
    <property type="entry name" value="AAA+_ATPase"/>
</dbReference>
<dbReference type="InterPro" id="IPR003439">
    <property type="entry name" value="ABC_transporter-like_ATP-bd"/>
</dbReference>
<dbReference type="InterPro" id="IPR052156">
    <property type="entry name" value="BCAA_Transport_ATP-bd_LivF"/>
</dbReference>
<dbReference type="Pfam" id="PF00005">
    <property type="entry name" value="ABC_tran"/>
    <property type="match status" value="1"/>
</dbReference>
<dbReference type="PANTHER" id="PTHR43820">
    <property type="entry name" value="HIGH-AFFINITY BRANCHED-CHAIN AMINO ACID TRANSPORT ATP-BINDING PROTEIN LIVF"/>
    <property type="match status" value="1"/>
</dbReference>
<dbReference type="GO" id="GO:0015658">
    <property type="term" value="F:branched-chain amino acid transmembrane transporter activity"/>
    <property type="evidence" value="ECO:0007669"/>
    <property type="project" value="InterPro"/>
</dbReference>
<evidence type="ECO:0000256" key="1">
    <source>
        <dbReference type="ARBA" id="ARBA00005417"/>
    </source>
</evidence>
<evidence type="ECO:0000256" key="2">
    <source>
        <dbReference type="ARBA" id="ARBA00022448"/>
    </source>
</evidence>
<dbReference type="GO" id="GO:0015807">
    <property type="term" value="P:L-amino acid transport"/>
    <property type="evidence" value="ECO:0007669"/>
    <property type="project" value="TreeGrafter"/>
</dbReference>
<organism evidence="7 8">
    <name type="scientific">Candidatus Thermofonsia Clade 3 bacterium</name>
    <dbReference type="NCBI Taxonomy" id="2364212"/>
    <lineage>
        <taxon>Bacteria</taxon>
        <taxon>Bacillati</taxon>
        <taxon>Chloroflexota</taxon>
        <taxon>Candidatus Thermofontia</taxon>
        <taxon>Candidatus Thermofonsia Clade 3</taxon>
    </lineage>
</organism>
<dbReference type="PROSITE" id="PS00211">
    <property type="entry name" value="ABC_TRANSPORTER_1"/>
    <property type="match status" value="1"/>
</dbReference>
<dbReference type="InterPro" id="IPR017871">
    <property type="entry name" value="ABC_transporter-like_CS"/>
</dbReference>
<proteinExistence type="inferred from homology"/>
<dbReference type="Proteomes" id="UP000230790">
    <property type="component" value="Unassembled WGS sequence"/>
</dbReference>
<dbReference type="InterPro" id="IPR027417">
    <property type="entry name" value="P-loop_NTPase"/>
</dbReference>
<sequence>MLSVQDLHVYYGRIHALKGISLQVSAGEIVALIGSNGAGKTTTLTTLSGLLRPREGRILFEGHDLTHLPAHQIVRLGVVHCPEGRQVFARLSVIENLRLAAAHRADRDGVARDLERVYALFPILAERRGQYAGTLSGGEQQMLAIGRALMSRPRLLLLDEPSLGLAPMVVETIFRVIEALRRDGVTILLVEQNAYQALRLADRAYVMETGYIKASGPARALADDPAVKAAYLGG</sequence>
<comment type="similarity">
    <text evidence="1">Belongs to the ABC transporter superfamily.</text>
</comment>
<evidence type="ECO:0000256" key="3">
    <source>
        <dbReference type="ARBA" id="ARBA00022741"/>
    </source>
</evidence>
<dbReference type="PROSITE" id="PS50893">
    <property type="entry name" value="ABC_TRANSPORTER_2"/>
    <property type="match status" value="1"/>
</dbReference>
<keyword evidence="3" id="KW-0547">Nucleotide-binding</keyword>
<protein>
    <submittedName>
        <fullName evidence="7">ABC transporter ATP-binding protein</fullName>
    </submittedName>
</protein>
<evidence type="ECO:0000259" key="6">
    <source>
        <dbReference type="PROSITE" id="PS50893"/>
    </source>
</evidence>
<evidence type="ECO:0000313" key="7">
    <source>
        <dbReference type="EMBL" id="PJF46982.1"/>
    </source>
</evidence>
<dbReference type="InterPro" id="IPR030660">
    <property type="entry name" value="ABC_branched_ATPase_LivF/BraG"/>
</dbReference>
<dbReference type="CDD" id="cd03224">
    <property type="entry name" value="ABC_TM1139_LivF_branched"/>
    <property type="match status" value="1"/>
</dbReference>
<name>A0A2M8QB04_9CHLR</name>
<keyword evidence="5" id="KW-0029">Amino-acid transport</keyword>
<accession>A0A2M8QB04</accession>
<reference evidence="7 8" key="1">
    <citation type="submission" date="2017-11" db="EMBL/GenBank/DDBJ databases">
        <title>Evolution of Phototrophy in the Chloroflexi Phylum Driven by Horizontal Gene Transfer.</title>
        <authorList>
            <person name="Ward L.M."/>
            <person name="Hemp J."/>
            <person name="Shih P.M."/>
            <person name="Mcglynn S.E."/>
            <person name="Fischer W."/>
        </authorList>
    </citation>
    <scope>NUCLEOTIDE SEQUENCE [LARGE SCALE GENOMIC DNA]</scope>
    <source>
        <strain evidence="7">JP3_7</strain>
    </source>
</reference>
<keyword evidence="2" id="KW-0813">Transport</keyword>
<evidence type="ECO:0000256" key="5">
    <source>
        <dbReference type="ARBA" id="ARBA00022970"/>
    </source>
</evidence>
<dbReference type="GO" id="GO:0016887">
    <property type="term" value="F:ATP hydrolysis activity"/>
    <property type="evidence" value="ECO:0007669"/>
    <property type="project" value="InterPro"/>
</dbReference>
<comment type="caution">
    <text evidence="7">The sequence shown here is derived from an EMBL/GenBank/DDBJ whole genome shotgun (WGS) entry which is preliminary data.</text>
</comment>
<dbReference type="Gene3D" id="3.40.50.300">
    <property type="entry name" value="P-loop containing nucleotide triphosphate hydrolases"/>
    <property type="match status" value="1"/>
</dbReference>
<keyword evidence="4 7" id="KW-0067">ATP-binding</keyword>
<dbReference type="PANTHER" id="PTHR43820:SF4">
    <property type="entry name" value="HIGH-AFFINITY BRANCHED-CHAIN AMINO ACID TRANSPORT ATP-BINDING PROTEIN LIVF"/>
    <property type="match status" value="1"/>
</dbReference>